<accession>A0A1I5NXK0</accession>
<dbReference type="NCBIfam" id="TIGR01496">
    <property type="entry name" value="DHPS"/>
    <property type="match status" value="1"/>
</dbReference>
<feature type="domain" description="Pterin-binding" evidence="15">
    <location>
        <begin position="15"/>
        <end position="267"/>
    </location>
</feature>
<dbReference type="EMBL" id="FOWR01000011">
    <property type="protein sequence ID" value="SFP26512.1"/>
    <property type="molecule type" value="Genomic_DNA"/>
</dbReference>
<dbReference type="InterPro" id="IPR000489">
    <property type="entry name" value="Pterin-binding_dom"/>
</dbReference>
<evidence type="ECO:0000259" key="15">
    <source>
        <dbReference type="PROSITE" id="PS50972"/>
    </source>
</evidence>
<dbReference type="PROSITE" id="PS00793">
    <property type="entry name" value="DHPS_2"/>
    <property type="match status" value="1"/>
</dbReference>
<dbReference type="AlphaFoldDB" id="A0A1I5NXK0"/>
<comment type="subunit">
    <text evidence="5">Homodimer.</text>
</comment>
<dbReference type="STRING" id="1121869.SAMN03084138_01733"/>
<dbReference type="PROSITE" id="PS50972">
    <property type="entry name" value="PTERIN_BINDING"/>
    <property type="match status" value="1"/>
</dbReference>
<evidence type="ECO:0000256" key="12">
    <source>
        <dbReference type="ARBA" id="ARBA00030193"/>
    </source>
</evidence>
<dbReference type="PANTHER" id="PTHR20941:SF1">
    <property type="entry name" value="FOLIC ACID SYNTHESIS PROTEIN FOL1"/>
    <property type="match status" value="1"/>
</dbReference>
<dbReference type="FunFam" id="3.20.20.20:FF:000004">
    <property type="entry name" value="Dihydropteroate synthase"/>
    <property type="match status" value="1"/>
</dbReference>
<keyword evidence="9 14" id="KW-0479">Metal-binding</keyword>
<evidence type="ECO:0000256" key="11">
    <source>
        <dbReference type="ARBA" id="ARBA00022909"/>
    </source>
</evidence>
<evidence type="ECO:0000256" key="1">
    <source>
        <dbReference type="ARBA" id="ARBA00000012"/>
    </source>
</evidence>
<dbReference type="RefSeq" id="WP_026024784.1">
    <property type="nucleotide sequence ID" value="NZ_FOWR01000011.1"/>
</dbReference>
<dbReference type="GO" id="GO:0046654">
    <property type="term" value="P:tetrahydrofolate biosynthetic process"/>
    <property type="evidence" value="ECO:0007669"/>
    <property type="project" value="UniProtKB-UniPathway"/>
</dbReference>
<evidence type="ECO:0000313" key="17">
    <source>
        <dbReference type="Proteomes" id="UP000182692"/>
    </source>
</evidence>
<evidence type="ECO:0000256" key="7">
    <source>
        <dbReference type="ARBA" id="ARBA00016919"/>
    </source>
</evidence>
<dbReference type="PANTHER" id="PTHR20941">
    <property type="entry name" value="FOLATE SYNTHESIS PROTEINS"/>
    <property type="match status" value="1"/>
</dbReference>
<comment type="function">
    <text evidence="13 14">Catalyzes the condensation of para-aminobenzoate (pABA) with 6-hydroxymethyl-7,8-dihydropterin diphosphate (DHPt-PP) to form 7,8-dihydropteroate (H2Pte), the immediate precursor of folate derivatives.</text>
</comment>
<evidence type="ECO:0000256" key="14">
    <source>
        <dbReference type="RuleBase" id="RU361205"/>
    </source>
</evidence>
<keyword evidence="8 14" id="KW-0808">Transferase</keyword>
<evidence type="ECO:0000256" key="10">
    <source>
        <dbReference type="ARBA" id="ARBA00022842"/>
    </source>
</evidence>
<reference evidence="16 17" key="1">
    <citation type="submission" date="2016-10" db="EMBL/GenBank/DDBJ databases">
        <authorList>
            <person name="de Groot N.N."/>
        </authorList>
    </citation>
    <scope>NUCLEOTIDE SEQUENCE [LARGE SCALE GENOMIC DNA]</scope>
    <source>
        <strain evidence="16 17">DSM 15893</strain>
    </source>
</reference>
<evidence type="ECO:0000256" key="3">
    <source>
        <dbReference type="ARBA" id="ARBA00004763"/>
    </source>
</evidence>
<dbReference type="GeneID" id="35871643"/>
<comment type="cofactor">
    <cofactor evidence="2 14">
        <name>Mg(2+)</name>
        <dbReference type="ChEBI" id="CHEBI:18420"/>
    </cofactor>
</comment>
<comment type="similarity">
    <text evidence="4 14">Belongs to the DHPS family.</text>
</comment>
<evidence type="ECO:0000256" key="9">
    <source>
        <dbReference type="ARBA" id="ARBA00022723"/>
    </source>
</evidence>
<dbReference type="Proteomes" id="UP000182692">
    <property type="component" value="Unassembled WGS sequence"/>
</dbReference>
<organism evidence="16 17">
    <name type="scientific">Enterovibrio norvegicus DSM 15893</name>
    <dbReference type="NCBI Taxonomy" id="1121869"/>
    <lineage>
        <taxon>Bacteria</taxon>
        <taxon>Pseudomonadati</taxon>
        <taxon>Pseudomonadota</taxon>
        <taxon>Gammaproteobacteria</taxon>
        <taxon>Vibrionales</taxon>
        <taxon>Vibrionaceae</taxon>
        <taxon>Enterovibrio</taxon>
    </lineage>
</organism>
<name>A0A1I5NXK0_9GAMM</name>
<dbReference type="GO" id="GO:0046872">
    <property type="term" value="F:metal ion binding"/>
    <property type="evidence" value="ECO:0007669"/>
    <property type="project" value="UniProtKB-KW"/>
</dbReference>
<keyword evidence="11 14" id="KW-0289">Folate biosynthesis</keyword>
<comment type="pathway">
    <text evidence="3 14">Cofactor biosynthesis; tetrahydrofolate biosynthesis; 7,8-dihydrofolate from 2-amino-4-hydroxy-6-hydroxymethyl-7,8-dihydropteridine diphosphate and 4-aminobenzoate: step 1/2.</text>
</comment>
<dbReference type="InterPro" id="IPR011005">
    <property type="entry name" value="Dihydropteroate_synth-like_sf"/>
</dbReference>
<dbReference type="PROSITE" id="PS00792">
    <property type="entry name" value="DHPS_1"/>
    <property type="match status" value="1"/>
</dbReference>
<protein>
    <recommendedName>
        <fullName evidence="7 14">Dihydropteroate synthase</fullName>
        <shortName evidence="14">DHPS</shortName>
        <ecNumber evidence="6 14">2.5.1.15</ecNumber>
    </recommendedName>
    <alternativeName>
        <fullName evidence="12 14">Dihydropteroate pyrophosphorylase</fullName>
    </alternativeName>
</protein>
<dbReference type="GO" id="GO:0004156">
    <property type="term" value="F:dihydropteroate synthase activity"/>
    <property type="evidence" value="ECO:0007669"/>
    <property type="project" value="UniProtKB-EC"/>
</dbReference>
<dbReference type="InterPro" id="IPR006390">
    <property type="entry name" value="DHP_synth_dom"/>
</dbReference>
<keyword evidence="10 14" id="KW-0460">Magnesium</keyword>
<evidence type="ECO:0000256" key="13">
    <source>
        <dbReference type="ARBA" id="ARBA00053449"/>
    </source>
</evidence>
<dbReference type="SUPFAM" id="SSF51717">
    <property type="entry name" value="Dihydropteroate synthetase-like"/>
    <property type="match status" value="1"/>
</dbReference>
<dbReference type="GO" id="GO:0005829">
    <property type="term" value="C:cytosol"/>
    <property type="evidence" value="ECO:0007669"/>
    <property type="project" value="TreeGrafter"/>
</dbReference>
<evidence type="ECO:0000313" key="16">
    <source>
        <dbReference type="EMBL" id="SFP26512.1"/>
    </source>
</evidence>
<dbReference type="Gene3D" id="3.20.20.20">
    <property type="entry name" value="Dihydropteroate synthase-like"/>
    <property type="match status" value="1"/>
</dbReference>
<proteinExistence type="inferred from homology"/>
<evidence type="ECO:0000256" key="2">
    <source>
        <dbReference type="ARBA" id="ARBA00001946"/>
    </source>
</evidence>
<dbReference type="OrthoDB" id="9811744at2"/>
<dbReference type="InterPro" id="IPR045031">
    <property type="entry name" value="DHP_synth-like"/>
</dbReference>
<dbReference type="UniPathway" id="UPA00077">
    <property type="reaction ID" value="UER00156"/>
</dbReference>
<evidence type="ECO:0000256" key="4">
    <source>
        <dbReference type="ARBA" id="ARBA00009503"/>
    </source>
</evidence>
<sequence length="283" mass="30441">MILTSKEFFLDLSSPKVMGILNVTPDSFSDGGKFNHLDTALYHAESMLSAGASVLDIGGESTRPGAVDVSLDEELSRVIPAIEAIRERFDCWISIDTSKAAVMTAAVNAGANLINDVRALQEPGALNAAAMADVPVCIMHMQGQPRSMQVDPTYDDIFEDIHGFFNERIEACAAMGIGKEKLILDPGFGFGKTLTHNYQLLAKLELFHRHGLPILAGMSRKSMIFKLLDKPPADVLGGSLACATIAALKGAQLIRVHDVKETADVVRVVSMMQEAADLLGDTQ</sequence>
<evidence type="ECO:0000256" key="8">
    <source>
        <dbReference type="ARBA" id="ARBA00022679"/>
    </source>
</evidence>
<dbReference type="CDD" id="cd00739">
    <property type="entry name" value="DHPS"/>
    <property type="match status" value="1"/>
</dbReference>
<gene>
    <name evidence="16" type="ORF">SAMN03084138_01733</name>
</gene>
<dbReference type="GO" id="GO:0046656">
    <property type="term" value="P:folic acid biosynthetic process"/>
    <property type="evidence" value="ECO:0007669"/>
    <property type="project" value="UniProtKB-KW"/>
</dbReference>
<dbReference type="Pfam" id="PF00809">
    <property type="entry name" value="Pterin_bind"/>
    <property type="match status" value="1"/>
</dbReference>
<evidence type="ECO:0000256" key="6">
    <source>
        <dbReference type="ARBA" id="ARBA00012458"/>
    </source>
</evidence>
<comment type="catalytic activity">
    <reaction evidence="1">
        <text>(7,8-dihydropterin-6-yl)methyl diphosphate + 4-aminobenzoate = 7,8-dihydropteroate + diphosphate</text>
        <dbReference type="Rhea" id="RHEA:19949"/>
        <dbReference type="ChEBI" id="CHEBI:17836"/>
        <dbReference type="ChEBI" id="CHEBI:17839"/>
        <dbReference type="ChEBI" id="CHEBI:33019"/>
        <dbReference type="ChEBI" id="CHEBI:72950"/>
        <dbReference type="EC" id="2.5.1.15"/>
    </reaction>
</comment>
<dbReference type="EC" id="2.5.1.15" evidence="6 14"/>
<evidence type="ECO:0000256" key="5">
    <source>
        <dbReference type="ARBA" id="ARBA00011738"/>
    </source>
</evidence>